<dbReference type="Gene3D" id="3.80.10.10">
    <property type="entry name" value="Ribonuclease Inhibitor"/>
    <property type="match status" value="1"/>
</dbReference>
<keyword evidence="2" id="KW-1185">Reference proteome</keyword>
<dbReference type="EMBL" id="JBAHYK010004107">
    <property type="protein sequence ID" value="KAL0562986.1"/>
    <property type="molecule type" value="Genomic_DNA"/>
</dbReference>
<gene>
    <name evidence="1" type="ORF">V5O48_019092</name>
</gene>
<comment type="caution">
    <text evidence="1">The sequence shown here is derived from an EMBL/GenBank/DDBJ whole genome shotgun (WGS) entry which is preliminary data.</text>
</comment>
<reference evidence="1 2" key="1">
    <citation type="submission" date="2024-02" db="EMBL/GenBank/DDBJ databases">
        <title>A draft genome for the cacao thread blight pathogen Marasmius crinis-equi.</title>
        <authorList>
            <person name="Cohen S.P."/>
            <person name="Baruah I.K."/>
            <person name="Amoako-Attah I."/>
            <person name="Bukari Y."/>
            <person name="Meinhardt L.W."/>
            <person name="Bailey B.A."/>
        </authorList>
    </citation>
    <scope>NUCLEOTIDE SEQUENCE [LARGE SCALE GENOMIC DNA]</scope>
    <source>
        <strain evidence="1 2">GH-76</strain>
    </source>
</reference>
<name>A0ABR3EJC1_9AGAR</name>
<accession>A0ABR3EJC1</accession>
<feature type="non-terminal residue" evidence="1">
    <location>
        <position position="292"/>
    </location>
</feature>
<protein>
    <recommendedName>
        <fullName evidence="3">F-box domain-containing protein</fullName>
    </recommendedName>
</protein>
<evidence type="ECO:0000313" key="2">
    <source>
        <dbReference type="Proteomes" id="UP001465976"/>
    </source>
</evidence>
<sequence length="292" mass="33317">MGEIFVFCCEEGTTIEVMAGTSHEGEMPMPVVLSSVSKRWRRVAISTRDLWSSLHLDISEPFWRADLEKNEEEAERCFRIVEMYLRRARDAPLSLCFTEDATSLRIDGALDALCRVAHQWHTVTFETSESFLQHDALESIRGRLINLRDVSFSVPGKDEQGMADFLDLCPALRRLHHKVQRTWPPVSRDPPQHALWKQLETLSLSPDEPEMHLKMVRIASWCTGLVHLHIKIAFNDDRLDLQGQVACVSNLQSLCLEVQGGLRDPVFTAFLPYITTPQLKSLGLRGDAEFFE</sequence>
<proteinExistence type="predicted"/>
<evidence type="ECO:0008006" key="3">
    <source>
        <dbReference type="Google" id="ProtNLM"/>
    </source>
</evidence>
<dbReference type="Proteomes" id="UP001465976">
    <property type="component" value="Unassembled WGS sequence"/>
</dbReference>
<organism evidence="1 2">
    <name type="scientific">Marasmius crinis-equi</name>
    <dbReference type="NCBI Taxonomy" id="585013"/>
    <lineage>
        <taxon>Eukaryota</taxon>
        <taxon>Fungi</taxon>
        <taxon>Dikarya</taxon>
        <taxon>Basidiomycota</taxon>
        <taxon>Agaricomycotina</taxon>
        <taxon>Agaricomycetes</taxon>
        <taxon>Agaricomycetidae</taxon>
        <taxon>Agaricales</taxon>
        <taxon>Marasmiineae</taxon>
        <taxon>Marasmiaceae</taxon>
        <taxon>Marasmius</taxon>
    </lineage>
</organism>
<dbReference type="InterPro" id="IPR032675">
    <property type="entry name" value="LRR_dom_sf"/>
</dbReference>
<evidence type="ECO:0000313" key="1">
    <source>
        <dbReference type="EMBL" id="KAL0562986.1"/>
    </source>
</evidence>